<dbReference type="Gene3D" id="3.60.21.10">
    <property type="match status" value="1"/>
</dbReference>
<evidence type="ECO:0000313" key="4">
    <source>
        <dbReference type="EMBL" id="CCO06634.1"/>
    </source>
</evidence>
<evidence type="ECO:0000313" key="5">
    <source>
        <dbReference type="EMBL" id="SLM32685.1"/>
    </source>
</evidence>
<dbReference type="InterPro" id="IPR024654">
    <property type="entry name" value="Calcineurin-like_PHP_lpxH"/>
</dbReference>
<keyword evidence="2" id="KW-0479">Metal-binding</keyword>
<comment type="cofactor">
    <cofactor evidence="2">
        <name>a divalent metal cation</name>
        <dbReference type="ChEBI" id="CHEBI:60240"/>
    </cofactor>
</comment>
<dbReference type="NCBIfam" id="TIGR00040">
    <property type="entry name" value="yfcE"/>
    <property type="match status" value="1"/>
</dbReference>
<evidence type="ECO:0000256" key="1">
    <source>
        <dbReference type="ARBA" id="ARBA00008950"/>
    </source>
</evidence>
<dbReference type="EMBL" id="HF547348">
    <property type="protein sequence ID" value="CCO06634.1"/>
    <property type="molecule type" value="Genomic_DNA"/>
</dbReference>
<accession>L0R426</accession>
<organism evidence="4">
    <name type="scientific">Desulfamplus magnetovallimortis</name>
    <dbReference type="NCBI Taxonomy" id="1246637"/>
    <lineage>
        <taxon>Bacteria</taxon>
        <taxon>Pseudomonadati</taxon>
        <taxon>Thermodesulfobacteriota</taxon>
        <taxon>Desulfobacteria</taxon>
        <taxon>Desulfobacterales</taxon>
        <taxon>Desulfobacteraceae</taxon>
        <taxon>Desulfamplus</taxon>
    </lineage>
</organism>
<dbReference type="Pfam" id="PF12850">
    <property type="entry name" value="Metallophos_2"/>
    <property type="match status" value="1"/>
</dbReference>
<feature type="domain" description="Calcineurin-like phosphoesterase" evidence="3">
    <location>
        <begin position="3"/>
        <end position="153"/>
    </location>
</feature>
<keyword evidence="6" id="KW-1185">Reference proteome</keyword>
<dbReference type="PANTHER" id="PTHR11124">
    <property type="entry name" value="VACUOLAR SORTING PROTEIN VPS29"/>
    <property type="match status" value="1"/>
</dbReference>
<sequence length="175" mass="19667">MSKIVITADIHGSYSNWLAIKNILSPGDTLVVAGDLFSTRYPCHGSSDYQPEMILKEVSNNFPYPFFYVYGNCDKSSFSPGYLDSMIFECMGYKILLHHGHQRLNELPFQSGIVVQGHTHVYALDKKKEITFINPGSLSAPRNGFYTYALIENNEAKIINIKAGEVIKSLMLNFS</sequence>
<dbReference type="GO" id="GO:0046872">
    <property type="term" value="F:metal ion binding"/>
    <property type="evidence" value="ECO:0007669"/>
    <property type="project" value="UniProtKB-KW"/>
</dbReference>
<dbReference type="EMBL" id="FWEV01000325">
    <property type="protein sequence ID" value="SLM32685.1"/>
    <property type="molecule type" value="Genomic_DNA"/>
</dbReference>
<dbReference type="InterPro" id="IPR000979">
    <property type="entry name" value="Phosphodiesterase_MJ0936/Vps29"/>
</dbReference>
<reference evidence="4" key="1">
    <citation type="submission" date="2012-10" db="EMBL/GenBank/DDBJ databases">
        <authorList>
            <person name="Lefevre C."/>
        </authorList>
    </citation>
    <scope>NUCLEOTIDE SEQUENCE</scope>
    <source>
        <strain evidence="4">BW-1</strain>
    </source>
</reference>
<dbReference type="Proteomes" id="UP000191931">
    <property type="component" value="Unassembled WGS sequence"/>
</dbReference>
<dbReference type="STRING" id="1246637.MTBBW1_80023"/>
<comment type="similarity">
    <text evidence="1 2">Belongs to the metallophosphoesterase superfamily. YfcE family.</text>
</comment>
<name>L0R426_9BACT</name>
<dbReference type="EC" id="3.1.4.-" evidence="2"/>
<dbReference type="RefSeq" id="WP_080798100.1">
    <property type="nucleotide sequence ID" value="NZ_LT828540.1"/>
</dbReference>
<protein>
    <recommendedName>
        <fullName evidence="2">Phosphoesterase</fullName>
        <ecNumber evidence="2">3.1.4.-</ecNumber>
    </recommendedName>
</protein>
<evidence type="ECO:0000313" key="6">
    <source>
        <dbReference type="Proteomes" id="UP000191931"/>
    </source>
</evidence>
<dbReference type="AlphaFoldDB" id="L0R426"/>
<gene>
    <name evidence="4" type="ORF">DEMABW1_80023</name>
    <name evidence="5" type="ORF">MTBBW1_80023</name>
</gene>
<evidence type="ECO:0000256" key="2">
    <source>
        <dbReference type="RuleBase" id="RU362039"/>
    </source>
</evidence>
<dbReference type="OrthoDB" id="9800565at2"/>
<dbReference type="InterPro" id="IPR029052">
    <property type="entry name" value="Metallo-depent_PP-like"/>
</dbReference>
<dbReference type="GO" id="GO:0016787">
    <property type="term" value="F:hydrolase activity"/>
    <property type="evidence" value="ECO:0007669"/>
    <property type="project" value="UniProtKB-UniRule"/>
</dbReference>
<dbReference type="SUPFAM" id="SSF56300">
    <property type="entry name" value="Metallo-dependent phosphatases"/>
    <property type="match status" value="1"/>
</dbReference>
<proteinExistence type="inferred from homology"/>
<evidence type="ECO:0000259" key="3">
    <source>
        <dbReference type="Pfam" id="PF12850"/>
    </source>
</evidence>
<reference evidence="5 6" key="3">
    <citation type="submission" date="2017-03" db="EMBL/GenBank/DDBJ databases">
        <authorList>
            <person name="Afonso C.L."/>
            <person name="Miller P.J."/>
            <person name="Scott M.A."/>
            <person name="Spackman E."/>
            <person name="Goraichik I."/>
            <person name="Dimitrov K.M."/>
            <person name="Suarez D.L."/>
            <person name="Swayne D.E."/>
        </authorList>
    </citation>
    <scope>NUCLEOTIDE SEQUENCE [LARGE SCALE GENOMIC DNA]</scope>
    <source>
        <strain evidence="5">PRJEB14757</strain>
    </source>
</reference>
<reference evidence="4" key="2">
    <citation type="submission" date="2012-12" db="EMBL/GenBank/DDBJ databases">
        <title>Region harboring genes involved in magnetosome formation of Candidatus Desulfamplus magnetosmortis.</title>
        <authorList>
            <person name="Lefevre C.T."/>
            <person name="Bazylinski D.A."/>
        </authorList>
    </citation>
    <scope>NUCLEOTIDE SEQUENCE</scope>
    <source>
        <strain evidence="4">BW-1</strain>
    </source>
</reference>